<feature type="region of interest" description="Disordered" evidence="1">
    <location>
        <begin position="75"/>
        <end position="115"/>
    </location>
</feature>
<sequence>MVIITNPISVPKGIQQKQIAGEDAQVFHAPREILSTNVNVRRVASSTDSFDSSQVGVAGTKPVNILTASSTQLQRNPIREPKVEKQGRRAPVRGKATSVNTSVVAKQNWSEDQPR</sequence>
<evidence type="ECO:0000313" key="2">
    <source>
        <dbReference type="EMBL" id="KAA6374496.1"/>
    </source>
</evidence>
<evidence type="ECO:0000256" key="1">
    <source>
        <dbReference type="SAM" id="MobiDB-lite"/>
    </source>
</evidence>
<organism evidence="2 3">
    <name type="scientific">Streblomastix strix</name>
    <dbReference type="NCBI Taxonomy" id="222440"/>
    <lineage>
        <taxon>Eukaryota</taxon>
        <taxon>Metamonada</taxon>
        <taxon>Preaxostyla</taxon>
        <taxon>Oxymonadida</taxon>
        <taxon>Streblomastigidae</taxon>
        <taxon>Streblomastix</taxon>
    </lineage>
</organism>
<name>A0A5J4UV22_9EUKA</name>
<reference evidence="2 3" key="1">
    <citation type="submission" date="2019-03" db="EMBL/GenBank/DDBJ databases">
        <title>Single cell metagenomics reveals metabolic interactions within the superorganism composed of flagellate Streblomastix strix and complex community of Bacteroidetes bacteria on its surface.</title>
        <authorList>
            <person name="Treitli S.C."/>
            <person name="Kolisko M."/>
            <person name="Husnik F."/>
            <person name="Keeling P."/>
            <person name="Hampl V."/>
        </authorList>
    </citation>
    <scope>NUCLEOTIDE SEQUENCE [LARGE SCALE GENOMIC DNA]</scope>
    <source>
        <strain evidence="2">ST1C</strain>
    </source>
</reference>
<proteinExistence type="predicted"/>
<protein>
    <submittedName>
        <fullName evidence="2">Uncharacterized protein</fullName>
    </submittedName>
</protein>
<feature type="compositionally biased region" description="Polar residues" evidence="1">
    <location>
        <begin position="97"/>
        <end position="115"/>
    </location>
</feature>
<gene>
    <name evidence="2" type="ORF">EZS28_029974</name>
</gene>
<feature type="compositionally biased region" description="Basic and acidic residues" evidence="1">
    <location>
        <begin position="77"/>
        <end position="87"/>
    </location>
</feature>
<dbReference type="Proteomes" id="UP000324800">
    <property type="component" value="Unassembled WGS sequence"/>
</dbReference>
<dbReference type="AlphaFoldDB" id="A0A5J4UV22"/>
<evidence type="ECO:0000313" key="3">
    <source>
        <dbReference type="Proteomes" id="UP000324800"/>
    </source>
</evidence>
<accession>A0A5J4UV22</accession>
<dbReference type="EMBL" id="SNRW01011937">
    <property type="protein sequence ID" value="KAA6374496.1"/>
    <property type="molecule type" value="Genomic_DNA"/>
</dbReference>
<comment type="caution">
    <text evidence="2">The sequence shown here is derived from an EMBL/GenBank/DDBJ whole genome shotgun (WGS) entry which is preliminary data.</text>
</comment>